<dbReference type="PROSITE" id="PS50943">
    <property type="entry name" value="HTH_CROC1"/>
    <property type="match status" value="1"/>
</dbReference>
<accession>E4U277</accession>
<sequence length="59" mass="6802">MEKGLSQLQLAQSIGHKSLSIVSLAEIYHNNQHFNIEHLVKIAYVLDVNICDFFPKYEN</sequence>
<dbReference type="InterPro" id="IPR001387">
    <property type="entry name" value="Cro/C1-type_HTH"/>
</dbReference>
<proteinExistence type="predicted"/>
<keyword evidence="3" id="KW-1185">Reference proteome</keyword>
<gene>
    <name evidence="2" type="ordered locus">Sulku_1974</name>
</gene>
<protein>
    <recommendedName>
        <fullName evidence="1">HTH cro/C1-type domain-containing protein</fullName>
    </recommendedName>
</protein>
<feature type="domain" description="HTH cro/C1-type" evidence="1">
    <location>
        <begin position="2"/>
        <end position="53"/>
    </location>
</feature>
<dbReference type="InterPro" id="IPR010982">
    <property type="entry name" value="Lambda_DNA-bd_dom_sf"/>
</dbReference>
<dbReference type="Gene3D" id="1.10.260.40">
    <property type="entry name" value="lambda repressor-like DNA-binding domains"/>
    <property type="match status" value="1"/>
</dbReference>
<dbReference type="KEGG" id="sku:Sulku_1974"/>
<dbReference type="STRING" id="709032.Sulku_1974"/>
<dbReference type="CDD" id="cd00093">
    <property type="entry name" value="HTH_XRE"/>
    <property type="match status" value="1"/>
</dbReference>
<dbReference type="SUPFAM" id="SSF47413">
    <property type="entry name" value="lambda repressor-like DNA-binding domains"/>
    <property type="match status" value="1"/>
</dbReference>
<organism evidence="2 3">
    <name type="scientific">Sulfuricurvum kujiense (strain ATCC BAA-921 / DSM 16994 / JCM 11577 / YK-1)</name>
    <dbReference type="NCBI Taxonomy" id="709032"/>
    <lineage>
        <taxon>Bacteria</taxon>
        <taxon>Pseudomonadati</taxon>
        <taxon>Campylobacterota</taxon>
        <taxon>Epsilonproteobacteria</taxon>
        <taxon>Campylobacterales</taxon>
        <taxon>Sulfurimonadaceae</taxon>
        <taxon>Sulfuricurvum</taxon>
    </lineage>
</organism>
<dbReference type="HOGENOM" id="CLU_2959157_0_0_7"/>
<dbReference type="EMBL" id="CP002355">
    <property type="protein sequence ID" value="ADR34634.1"/>
    <property type="molecule type" value="Genomic_DNA"/>
</dbReference>
<dbReference type="OrthoDB" id="5360811at2"/>
<evidence type="ECO:0000259" key="1">
    <source>
        <dbReference type="PROSITE" id="PS50943"/>
    </source>
</evidence>
<dbReference type="Proteomes" id="UP000008721">
    <property type="component" value="Chromosome"/>
</dbReference>
<name>E4U277_SULKY</name>
<evidence type="ECO:0000313" key="3">
    <source>
        <dbReference type="Proteomes" id="UP000008721"/>
    </source>
</evidence>
<reference evidence="2 3" key="1">
    <citation type="journal article" date="2012" name="Stand. Genomic Sci.">
        <title>Complete genome sequence of the sulfur compounds oxidizing chemolithoautotroph Sulfuricurvum kujiense type strain (YK-1(T)).</title>
        <authorList>
            <person name="Han C."/>
            <person name="Kotsyurbenko O."/>
            <person name="Chertkov O."/>
            <person name="Held B."/>
            <person name="Lapidus A."/>
            <person name="Nolan M."/>
            <person name="Lucas S."/>
            <person name="Hammon N."/>
            <person name="Deshpande S."/>
            <person name="Cheng J.F."/>
            <person name="Tapia R."/>
            <person name="Goodwin L.A."/>
            <person name="Pitluck S."/>
            <person name="Liolios K."/>
            <person name="Pagani I."/>
            <person name="Ivanova N."/>
            <person name="Mavromatis K."/>
            <person name="Mikhailova N."/>
            <person name="Pati A."/>
            <person name="Chen A."/>
            <person name="Palaniappan K."/>
            <person name="Land M."/>
            <person name="Hauser L."/>
            <person name="Chang Y.J."/>
            <person name="Jeffries C.D."/>
            <person name="Brambilla E.M."/>
            <person name="Rohde M."/>
            <person name="Spring S."/>
            <person name="Sikorski J."/>
            <person name="Goker M."/>
            <person name="Woyke T."/>
            <person name="Bristow J."/>
            <person name="Eisen J.A."/>
            <person name="Markowitz V."/>
            <person name="Hugenholtz P."/>
            <person name="Kyrpides N.C."/>
            <person name="Klenk H.P."/>
            <person name="Detter J.C."/>
        </authorList>
    </citation>
    <scope>NUCLEOTIDE SEQUENCE [LARGE SCALE GENOMIC DNA]</scope>
    <source>
        <strain evidence="3">ATCC BAA-921 / DSM 16994 / JCM 11577 / YK-1</strain>
    </source>
</reference>
<dbReference type="GO" id="GO:0003677">
    <property type="term" value="F:DNA binding"/>
    <property type="evidence" value="ECO:0007669"/>
    <property type="project" value="InterPro"/>
</dbReference>
<dbReference type="AlphaFoldDB" id="E4U277"/>
<dbReference type="eggNOG" id="COG1396">
    <property type="taxonomic scope" value="Bacteria"/>
</dbReference>
<evidence type="ECO:0000313" key="2">
    <source>
        <dbReference type="EMBL" id="ADR34634.1"/>
    </source>
</evidence>